<dbReference type="GO" id="GO:0046872">
    <property type="term" value="F:metal ion binding"/>
    <property type="evidence" value="ECO:0007669"/>
    <property type="project" value="UniProtKB-KW"/>
</dbReference>
<name>A0A9Q1N168_9SOLA</name>
<evidence type="ECO:0000256" key="7">
    <source>
        <dbReference type="ARBA" id="ARBA00022723"/>
    </source>
</evidence>
<keyword evidence="15" id="KW-1185">Reference proteome</keyword>
<evidence type="ECO:0000256" key="4">
    <source>
        <dbReference type="ARBA" id="ARBA00012313"/>
    </source>
</evidence>
<dbReference type="Pfam" id="PF00141">
    <property type="entry name" value="peroxidase"/>
    <property type="match status" value="1"/>
</dbReference>
<organism evidence="14 15">
    <name type="scientific">Anisodus acutangulus</name>
    <dbReference type="NCBI Taxonomy" id="402998"/>
    <lineage>
        <taxon>Eukaryota</taxon>
        <taxon>Viridiplantae</taxon>
        <taxon>Streptophyta</taxon>
        <taxon>Embryophyta</taxon>
        <taxon>Tracheophyta</taxon>
        <taxon>Spermatophyta</taxon>
        <taxon>Magnoliopsida</taxon>
        <taxon>eudicotyledons</taxon>
        <taxon>Gunneridae</taxon>
        <taxon>Pentapetalae</taxon>
        <taxon>asterids</taxon>
        <taxon>lamiids</taxon>
        <taxon>Solanales</taxon>
        <taxon>Solanaceae</taxon>
        <taxon>Solanoideae</taxon>
        <taxon>Hyoscyameae</taxon>
        <taxon>Anisodus</taxon>
    </lineage>
</organism>
<evidence type="ECO:0000256" key="8">
    <source>
        <dbReference type="ARBA" id="ARBA00023002"/>
    </source>
</evidence>
<evidence type="ECO:0000256" key="12">
    <source>
        <dbReference type="SAM" id="MobiDB-lite"/>
    </source>
</evidence>
<evidence type="ECO:0000256" key="5">
    <source>
        <dbReference type="ARBA" id="ARBA00022559"/>
    </source>
</evidence>
<dbReference type="Proteomes" id="UP001152561">
    <property type="component" value="Unassembled WGS sequence"/>
</dbReference>
<evidence type="ECO:0000256" key="9">
    <source>
        <dbReference type="ARBA" id="ARBA00023004"/>
    </source>
</evidence>
<dbReference type="EMBL" id="JAJAGQ010000001">
    <property type="protein sequence ID" value="KAJ8573942.1"/>
    <property type="molecule type" value="Genomic_DNA"/>
</dbReference>
<protein>
    <recommendedName>
        <fullName evidence="4">peroxidase</fullName>
        <ecNumber evidence="4">1.11.1.7</ecNumber>
    </recommendedName>
</protein>
<dbReference type="GO" id="GO:0020037">
    <property type="term" value="F:heme binding"/>
    <property type="evidence" value="ECO:0007669"/>
    <property type="project" value="InterPro"/>
</dbReference>
<gene>
    <name evidence="14" type="ORF">K7X08_010453</name>
</gene>
<evidence type="ECO:0000256" key="6">
    <source>
        <dbReference type="ARBA" id="ARBA00022617"/>
    </source>
</evidence>
<comment type="similarity">
    <text evidence="11">Belongs to the peroxidase family.</text>
</comment>
<dbReference type="PANTHER" id="PTHR31517">
    <property type="match status" value="1"/>
</dbReference>
<feature type="region of interest" description="Disordered" evidence="12">
    <location>
        <begin position="44"/>
        <end position="78"/>
    </location>
</feature>
<dbReference type="InterPro" id="IPR002016">
    <property type="entry name" value="Haem_peroxidase"/>
</dbReference>
<dbReference type="GO" id="GO:0006979">
    <property type="term" value="P:response to oxidative stress"/>
    <property type="evidence" value="ECO:0007669"/>
    <property type="project" value="InterPro"/>
</dbReference>
<keyword evidence="8" id="KW-0560">Oxidoreductase</keyword>
<reference evidence="15" key="1">
    <citation type="journal article" date="2023" name="Proc. Natl. Acad. Sci. U.S.A.">
        <title>Genomic and structural basis for evolution of tropane alkaloid biosynthesis.</title>
        <authorList>
            <person name="Wanga Y.-J."/>
            <person name="Taina T."/>
            <person name="Yua J.-Y."/>
            <person name="Lia J."/>
            <person name="Xua B."/>
            <person name="Chenc J."/>
            <person name="D'Auriad J.C."/>
            <person name="Huanga J.-P."/>
            <person name="Huanga S.-X."/>
        </authorList>
    </citation>
    <scope>NUCLEOTIDE SEQUENCE [LARGE SCALE GENOMIC DNA]</scope>
    <source>
        <strain evidence="15">cv. KIB-2019</strain>
    </source>
</reference>
<dbReference type="Gene3D" id="1.10.520.10">
    <property type="match status" value="1"/>
</dbReference>
<dbReference type="PROSITE" id="PS50873">
    <property type="entry name" value="PEROXIDASE_4"/>
    <property type="match status" value="1"/>
</dbReference>
<dbReference type="OrthoDB" id="2113341at2759"/>
<keyword evidence="7" id="KW-0479">Metal-binding</keyword>
<feature type="domain" description="Plant heme peroxidase family profile" evidence="13">
    <location>
        <begin position="1"/>
        <end position="72"/>
    </location>
</feature>
<dbReference type="GO" id="GO:0140825">
    <property type="term" value="F:lactoperoxidase activity"/>
    <property type="evidence" value="ECO:0007669"/>
    <property type="project" value="UniProtKB-EC"/>
</dbReference>
<comment type="caution">
    <text evidence="14">The sequence shown here is derived from an EMBL/GenBank/DDBJ whole genome shotgun (WGS) entry which is preliminary data.</text>
</comment>
<dbReference type="SUPFAM" id="SSF48113">
    <property type="entry name" value="Heme-dependent peroxidases"/>
    <property type="match status" value="1"/>
</dbReference>
<feature type="compositionally biased region" description="Polar residues" evidence="12">
    <location>
        <begin position="58"/>
        <end position="71"/>
    </location>
</feature>
<evidence type="ECO:0000259" key="13">
    <source>
        <dbReference type="PROSITE" id="PS50873"/>
    </source>
</evidence>
<evidence type="ECO:0000256" key="2">
    <source>
        <dbReference type="ARBA" id="ARBA00001913"/>
    </source>
</evidence>
<evidence type="ECO:0000256" key="3">
    <source>
        <dbReference type="ARBA" id="ARBA00001970"/>
    </source>
</evidence>
<evidence type="ECO:0000256" key="10">
    <source>
        <dbReference type="PIRSR" id="PIRSR600823-2"/>
    </source>
</evidence>
<evidence type="ECO:0000313" key="14">
    <source>
        <dbReference type="EMBL" id="KAJ8573942.1"/>
    </source>
</evidence>
<feature type="binding site" evidence="10">
    <location>
        <position position="71"/>
    </location>
    <ligand>
        <name>substrate</name>
    </ligand>
</feature>
<keyword evidence="9" id="KW-0408">Iron</keyword>
<proteinExistence type="inferred from homology"/>
<evidence type="ECO:0000313" key="15">
    <source>
        <dbReference type="Proteomes" id="UP001152561"/>
    </source>
</evidence>
<comment type="cofactor">
    <cofactor evidence="2">
        <name>Ca(2+)</name>
        <dbReference type="ChEBI" id="CHEBI:29108"/>
    </cofactor>
</comment>
<dbReference type="PANTHER" id="PTHR31517:SF48">
    <property type="entry name" value="PEROXIDASE 16-RELATED"/>
    <property type="match status" value="1"/>
</dbReference>
<dbReference type="InterPro" id="IPR010255">
    <property type="entry name" value="Haem_peroxidase_sf"/>
</dbReference>
<comment type="catalytic activity">
    <reaction evidence="1">
        <text>2 a phenolic donor + H2O2 = 2 a phenolic radical donor + 2 H2O</text>
        <dbReference type="Rhea" id="RHEA:56136"/>
        <dbReference type="ChEBI" id="CHEBI:15377"/>
        <dbReference type="ChEBI" id="CHEBI:16240"/>
        <dbReference type="ChEBI" id="CHEBI:139520"/>
        <dbReference type="ChEBI" id="CHEBI:139521"/>
        <dbReference type="EC" id="1.11.1.7"/>
    </reaction>
</comment>
<dbReference type="InterPro" id="IPR000823">
    <property type="entry name" value="Peroxidase_pln"/>
</dbReference>
<dbReference type="PRINTS" id="PR00458">
    <property type="entry name" value="PEROXIDASE"/>
</dbReference>
<sequence>MTSSRNLGIRKREAMNLLKSLVEGQCSCADIIILAAREAISISGGPRINVPLGRRDSSNPPNSSLADSSLPPSMGLTH</sequence>
<keyword evidence="6" id="KW-0349">Heme</keyword>
<keyword evidence="5" id="KW-0575">Peroxidase</keyword>
<dbReference type="AlphaFoldDB" id="A0A9Q1N168"/>
<comment type="cofactor">
    <cofactor evidence="3">
        <name>heme b</name>
        <dbReference type="ChEBI" id="CHEBI:60344"/>
    </cofactor>
</comment>
<accession>A0A9Q1N168</accession>
<evidence type="ECO:0000256" key="11">
    <source>
        <dbReference type="RuleBase" id="RU004241"/>
    </source>
</evidence>
<evidence type="ECO:0000256" key="1">
    <source>
        <dbReference type="ARBA" id="ARBA00000189"/>
    </source>
</evidence>
<dbReference type="EC" id="1.11.1.7" evidence="4"/>